<evidence type="ECO:0000256" key="3">
    <source>
        <dbReference type="ARBA" id="ARBA00022448"/>
    </source>
</evidence>
<organism evidence="13 14">
    <name type="scientific">Glycocaulis abyssi</name>
    <dbReference type="NCBI Taxonomy" id="1433403"/>
    <lineage>
        <taxon>Bacteria</taxon>
        <taxon>Pseudomonadati</taxon>
        <taxon>Pseudomonadota</taxon>
        <taxon>Alphaproteobacteria</taxon>
        <taxon>Maricaulales</taxon>
        <taxon>Maricaulaceae</taxon>
        <taxon>Glycocaulis</taxon>
    </lineage>
</organism>
<dbReference type="PANTHER" id="PTHR11410:SF0">
    <property type="entry name" value="ATP SYNTHASE SUBUNIT A"/>
    <property type="match status" value="1"/>
</dbReference>
<evidence type="ECO:0000256" key="2">
    <source>
        <dbReference type="ARBA" id="ARBA00006810"/>
    </source>
</evidence>
<dbReference type="NCBIfam" id="TIGR01131">
    <property type="entry name" value="ATP_synt_6_or_A"/>
    <property type="match status" value="1"/>
</dbReference>
<comment type="subcellular location">
    <subcellularLocation>
        <location evidence="11 12">Cell membrane</location>
        <topology evidence="11 12">Multi-pass membrane protein</topology>
    </subcellularLocation>
    <subcellularLocation>
        <location evidence="1">Membrane</location>
        <topology evidence="1">Multi-pass membrane protein</topology>
    </subcellularLocation>
</comment>
<dbReference type="Proteomes" id="UP001596024">
    <property type="component" value="Unassembled WGS sequence"/>
</dbReference>
<accession>A0ABV9N9D1</accession>
<evidence type="ECO:0000256" key="7">
    <source>
        <dbReference type="ARBA" id="ARBA00022989"/>
    </source>
</evidence>
<keyword evidence="7 11" id="KW-1133">Transmembrane helix</keyword>
<dbReference type="InterPro" id="IPR000568">
    <property type="entry name" value="ATP_synth_F0_asu"/>
</dbReference>
<keyword evidence="14" id="KW-1185">Reference proteome</keyword>
<dbReference type="EMBL" id="JBHSGQ010000002">
    <property type="protein sequence ID" value="MFC4724921.1"/>
    <property type="molecule type" value="Genomic_DNA"/>
</dbReference>
<evidence type="ECO:0000256" key="9">
    <source>
        <dbReference type="ARBA" id="ARBA00023136"/>
    </source>
</evidence>
<feature type="transmembrane region" description="Helical" evidence="11">
    <location>
        <begin position="120"/>
        <end position="142"/>
    </location>
</feature>
<comment type="function">
    <text evidence="11 12">Key component of the proton channel; it plays a direct role in the translocation of protons across the membrane.</text>
</comment>
<dbReference type="InterPro" id="IPR045083">
    <property type="entry name" value="ATP_synth_F0_asu_bact/mt"/>
</dbReference>
<evidence type="ECO:0000313" key="13">
    <source>
        <dbReference type="EMBL" id="MFC4724921.1"/>
    </source>
</evidence>
<protein>
    <recommendedName>
        <fullName evidence="11 12">ATP synthase subunit a</fullName>
    </recommendedName>
    <alternativeName>
        <fullName evidence="11">ATP synthase F0 sector subunit a</fullName>
    </alternativeName>
    <alternativeName>
        <fullName evidence="11">F-ATPase subunit 6</fullName>
    </alternativeName>
</protein>
<evidence type="ECO:0000256" key="4">
    <source>
        <dbReference type="ARBA" id="ARBA00022547"/>
    </source>
</evidence>
<evidence type="ECO:0000256" key="6">
    <source>
        <dbReference type="ARBA" id="ARBA00022781"/>
    </source>
</evidence>
<reference evidence="14" key="1">
    <citation type="journal article" date="2019" name="Int. J. Syst. Evol. Microbiol.">
        <title>The Global Catalogue of Microorganisms (GCM) 10K type strain sequencing project: providing services to taxonomists for standard genome sequencing and annotation.</title>
        <authorList>
            <consortium name="The Broad Institute Genomics Platform"/>
            <consortium name="The Broad Institute Genome Sequencing Center for Infectious Disease"/>
            <person name="Wu L."/>
            <person name="Ma J."/>
        </authorList>
    </citation>
    <scope>NUCLEOTIDE SEQUENCE [LARGE SCALE GENOMIC DNA]</scope>
    <source>
        <strain evidence="14">CCUG 62981</strain>
    </source>
</reference>
<dbReference type="InterPro" id="IPR035908">
    <property type="entry name" value="F0_ATP_A_sf"/>
</dbReference>
<dbReference type="RefSeq" id="WP_371394126.1">
    <property type="nucleotide sequence ID" value="NZ_CP163421.1"/>
</dbReference>
<keyword evidence="11" id="KW-1003">Cell membrane</keyword>
<dbReference type="Pfam" id="PF00119">
    <property type="entry name" value="ATP-synt_A"/>
    <property type="match status" value="1"/>
</dbReference>
<dbReference type="InterPro" id="IPR023011">
    <property type="entry name" value="ATP_synth_F0_asu_AS"/>
</dbReference>
<dbReference type="HAMAP" id="MF_01393">
    <property type="entry name" value="ATP_synth_a_bact"/>
    <property type="match status" value="1"/>
</dbReference>
<feature type="transmembrane region" description="Helical" evidence="11">
    <location>
        <begin position="32"/>
        <end position="54"/>
    </location>
</feature>
<keyword evidence="9 11" id="KW-0472">Membrane</keyword>
<name>A0ABV9N9D1_9PROT</name>
<evidence type="ECO:0000256" key="5">
    <source>
        <dbReference type="ARBA" id="ARBA00022692"/>
    </source>
</evidence>
<dbReference type="PROSITE" id="PS00449">
    <property type="entry name" value="ATPASE_A"/>
    <property type="match status" value="1"/>
</dbReference>
<keyword evidence="6 11" id="KW-0375">Hydrogen ion transport</keyword>
<dbReference type="PANTHER" id="PTHR11410">
    <property type="entry name" value="ATP SYNTHASE SUBUNIT A"/>
    <property type="match status" value="1"/>
</dbReference>
<dbReference type="SUPFAM" id="SSF81336">
    <property type="entry name" value="F1F0 ATP synthase subunit A"/>
    <property type="match status" value="1"/>
</dbReference>
<keyword evidence="4 11" id="KW-0138">CF(0)</keyword>
<keyword evidence="3 11" id="KW-0813">Transport</keyword>
<evidence type="ECO:0000256" key="1">
    <source>
        <dbReference type="ARBA" id="ARBA00004141"/>
    </source>
</evidence>
<dbReference type="NCBIfam" id="NF004482">
    <property type="entry name" value="PRK05815.2-4"/>
    <property type="match status" value="1"/>
</dbReference>
<comment type="caution">
    <text evidence="13">The sequence shown here is derived from an EMBL/GenBank/DDBJ whole genome shotgun (WGS) entry which is preliminary data.</text>
</comment>
<feature type="transmembrane region" description="Helical" evidence="11">
    <location>
        <begin position="149"/>
        <end position="173"/>
    </location>
</feature>
<evidence type="ECO:0000256" key="11">
    <source>
        <dbReference type="HAMAP-Rule" id="MF_01393"/>
    </source>
</evidence>
<proteinExistence type="inferred from homology"/>
<keyword evidence="5 11" id="KW-0812">Transmembrane</keyword>
<dbReference type="PRINTS" id="PR00123">
    <property type="entry name" value="ATPASEA"/>
</dbReference>
<dbReference type="Gene3D" id="1.20.120.220">
    <property type="entry name" value="ATP synthase, F0 complex, subunit A"/>
    <property type="match status" value="1"/>
</dbReference>
<evidence type="ECO:0000313" key="14">
    <source>
        <dbReference type="Proteomes" id="UP001596024"/>
    </source>
</evidence>
<feature type="transmembrane region" description="Helical" evidence="11">
    <location>
        <begin position="231"/>
        <end position="250"/>
    </location>
</feature>
<evidence type="ECO:0000256" key="10">
    <source>
        <dbReference type="ARBA" id="ARBA00023310"/>
    </source>
</evidence>
<feature type="transmembrane region" description="Helical" evidence="11">
    <location>
        <begin position="193"/>
        <end position="224"/>
    </location>
</feature>
<keyword evidence="10 11" id="KW-0066">ATP synthesis</keyword>
<dbReference type="CDD" id="cd00310">
    <property type="entry name" value="ATP-synt_Fo_a_6"/>
    <property type="match status" value="1"/>
</dbReference>
<evidence type="ECO:0000256" key="8">
    <source>
        <dbReference type="ARBA" id="ARBA00023065"/>
    </source>
</evidence>
<gene>
    <name evidence="11" type="primary">atpB</name>
    <name evidence="13" type="ORF">ACFPB0_06420</name>
</gene>
<comment type="similarity">
    <text evidence="2 11 12">Belongs to the ATPase A chain family.</text>
</comment>
<evidence type="ECO:0000256" key="12">
    <source>
        <dbReference type="RuleBase" id="RU000483"/>
    </source>
</evidence>
<sequence length="258" mass="27630">MADTNPIKQFEIHPIADLSVGGLDLSFTNSSYFMVLAVGLTVGLLAIATSRAALVPGRAQSVAEILYEFIADMVRSSAGTDGLRFFPLVFTLFAFILMANMLGMMPYFPAPDFHGFTVTSHLIVTVALALLVMAVVVGYGLFKNGLKFFSIFFPAGVPVPLYVIVTPIEIISFLSRPISLSIRLFANMLAGHILLKVFAGFIVMLGAAGGALAAVGILPLLMVIALTALEFLVAFLQAYVFAVLTCIYLNDALHPGHH</sequence>
<keyword evidence="8 11" id="KW-0406">Ion transport</keyword>
<feature type="transmembrane region" description="Helical" evidence="11">
    <location>
        <begin position="85"/>
        <end position="108"/>
    </location>
</feature>